<keyword evidence="2" id="KW-1185">Reference proteome</keyword>
<dbReference type="EMBL" id="JAQSVD010000020">
    <property type="protein sequence ID" value="MDE1472812.1"/>
    <property type="molecule type" value="Genomic_DNA"/>
</dbReference>
<dbReference type="RefSeq" id="WP_274703070.1">
    <property type="nucleotide sequence ID" value="NZ_JAQSVD010000020.1"/>
</dbReference>
<gene>
    <name evidence="1" type="ORF">PTZ04_21350</name>
</gene>
<organism evidence="1 2">
    <name type="scientific">Eubacterium limosum</name>
    <dbReference type="NCBI Taxonomy" id="1736"/>
    <lineage>
        <taxon>Bacteria</taxon>
        <taxon>Bacillati</taxon>
        <taxon>Bacillota</taxon>
        <taxon>Clostridia</taxon>
        <taxon>Eubacteriales</taxon>
        <taxon>Eubacteriaceae</taxon>
        <taxon>Eubacterium</taxon>
    </lineage>
</organism>
<dbReference type="Proteomes" id="UP001215087">
    <property type="component" value="Unassembled WGS sequence"/>
</dbReference>
<dbReference type="NCBIfam" id="TIGR01538">
    <property type="entry name" value="portal_SPP1"/>
    <property type="match status" value="1"/>
</dbReference>
<reference evidence="1 2" key="1">
    <citation type="submission" date="2023-02" db="EMBL/GenBank/DDBJ databases">
        <title>Comparative genome analysis of Eubacterium limosum species.</title>
        <authorList>
            <person name="Bak J.E."/>
        </authorList>
    </citation>
    <scope>NUCLEOTIDE SEQUENCE [LARGE SCALE GENOMIC DNA]</scope>
    <source>
        <strain evidence="1 2">KGMB01548</strain>
    </source>
</reference>
<dbReference type="InterPro" id="IPR006428">
    <property type="entry name" value="Portal_SPP1-type"/>
</dbReference>
<sequence length="449" mass="51369">MFRLADHEALDENTLGRFISRHAAESVFRYRPLLNAYMTDYAIFHEAPKPPWKPDNRIAVNFAKYIVDTMNGFFIGIPIKITCDDKAVAGYVEFLDQYNDQDDNNAELSKICSIYGKGYEMYYVDQEGKIGITYLTPMDAFMIYDDSVLERPLYFVRLYIDTDNVLHGSVSDEEKVRYFVQKGKIVWEEEKAHGFSGVPATEYRENAERMGIFEPVLTMIDAYNKAISEKANDVDYFADAYLKILGTLLEEDEIKHIRDDRIINFDGDTEKLIVEFLQKPNGDETQENLINRLEKLIFQISMVANISDENFGTSSGIALKYKLQAMSNLAKTKERKFTSGMNRRYKLIFSNPVSGMKEDDWVKLKFKFTPNFPANILEESQIAGNLSGITSQKTQLKVLSVVDSVDEEIQQIEREEESTRDPVMQQMFGGVVDEQSGVLETAGSRTTEA</sequence>
<name>A0ABT5UV24_EUBLI</name>
<protein>
    <submittedName>
        <fullName evidence="1">Phage portal protein</fullName>
    </submittedName>
</protein>
<evidence type="ECO:0000313" key="2">
    <source>
        <dbReference type="Proteomes" id="UP001215087"/>
    </source>
</evidence>
<comment type="caution">
    <text evidence="1">The sequence shown here is derived from an EMBL/GenBank/DDBJ whole genome shotgun (WGS) entry which is preliminary data.</text>
</comment>
<dbReference type="InterPro" id="IPR021145">
    <property type="entry name" value="Portal_protein_SPP1_Gp6-like"/>
</dbReference>
<evidence type="ECO:0000313" key="1">
    <source>
        <dbReference type="EMBL" id="MDE1472812.1"/>
    </source>
</evidence>
<accession>A0ABT5UV24</accession>
<dbReference type="Pfam" id="PF05133">
    <property type="entry name" value="SPP1_portal"/>
    <property type="match status" value="1"/>
</dbReference>
<proteinExistence type="predicted"/>